<comment type="caution">
    <text evidence="2">The sequence shown here is derived from an EMBL/GenBank/DDBJ whole genome shotgun (WGS) entry which is preliminary data.</text>
</comment>
<evidence type="ECO:0000256" key="1">
    <source>
        <dbReference type="SAM" id="SignalP"/>
    </source>
</evidence>
<dbReference type="RefSeq" id="WP_173197999.1">
    <property type="nucleotide sequence ID" value="NZ_JABFCX010000002.1"/>
</dbReference>
<dbReference type="EMBL" id="JABFCX010000002">
    <property type="protein sequence ID" value="NNU16067.1"/>
    <property type="molecule type" value="Genomic_DNA"/>
</dbReference>
<keyword evidence="3" id="KW-1185">Reference proteome</keyword>
<reference evidence="2 3" key="1">
    <citation type="submission" date="2020-05" db="EMBL/GenBank/DDBJ databases">
        <title>Parvularcula mediterraneae sp. nov., isolated from polypropylene straw from shallow seawater of the seashore of Laganas in Zakynthos island, Greece.</title>
        <authorList>
            <person name="Szabo I."/>
            <person name="Al-Omari J."/>
            <person name="Rado J."/>
            <person name="Szerdahelyi G.S."/>
        </authorList>
    </citation>
    <scope>NUCLEOTIDE SEQUENCE [LARGE SCALE GENOMIC DNA]</scope>
    <source>
        <strain evidence="2 3">ZS-1/3</strain>
    </source>
</reference>
<dbReference type="AlphaFoldDB" id="A0A7Y3RL31"/>
<gene>
    <name evidence="2" type="ORF">HK107_07000</name>
</gene>
<evidence type="ECO:0008006" key="4">
    <source>
        <dbReference type="Google" id="ProtNLM"/>
    </source>
</evidence>
<keyword evidence="1" id="KW-0732">Signal</keyword>
<feature type="chain" id="PRO_5030912532" description="Peptidase M61 catalytic domain-containing protein" evidence="1">
    <location>
        <begin position="22"/>
        <end position="492"/>
    </location>
</feature>
<accession>A0A7Y3RL31</accession>
<dbReference type="Proteomes" id="UP000536835">
    <property type="component" value="Unassembled WGS sequence"/>
</dbReference>
<evidence type="ECO:0000313" key="3">
    <source>
        <dbReference type="Proteomes" id="UP000536835"/>
    </source>
</evidence>
<name>A0A7Y3RL31_9PROT</name>
<feature type="signal peptide" evidence="1">
    <location>
        <begin position="1"/>
        <end position="21"/>
    </location>
</feature>
<organism evidence="2 3">
    <name type="scientific">Parvularcula mediterranea</name>
    <dbReference type="NCBI Taxonomy" id="2732508"/>
    <lineage>
        <taxon>Bacteria</taxon>
        <taxon>Pseudomonadati</taxon>
        <taxon>Pseudomonadota</taxon>
        <taxon>Alphaproteobacteria</taxon>
        <taxon>Parvularculales</taxon>
        <taxon>Parvularculaceae</taxon>
        <taxon>Parvularcula</taxon>
    </lineage>
</organism>
<protein>
    <recommendedName>
        <fullName evidence="4">Peptidase M61 catalytic domain-containing protein</fullName>
    </recommendedName>
</protein>
<proteinExistence type="predicted"/>
<dbReference type="PROSITE" id="PS51257">
    <property type="entry name" value="PROKAR_LIPOPROTEIN"/>
    <property type="match status" value="1"/>
</dbReference>
<evidence type="ECO:0000313" key="2">
    <source>
        <dbReference type="EMBL" id="NNU16067.1"/>
    </source>
</evidence>
<sequence length="492" mass="53148">MDAMRTSIFAACVLASACATAPVPESAPLVPADVSATLTREDSGSYTLTYRFREPQTALVFGQAPLTYRAGEWTSLTEGAEVEAIGQMDALIFEEPATEASFRFAPSSENLPKAYTAFIPYTTGDHGVLTGQFRLMPAESREAIEAFNQTANEWGKPDLDLDLTIKSESPIWLRGKRYDGEVTLTPEGDDTYAFVGELQPVEGESFVGFVDPGLPSWVADGFDANLVRIFSELTDGWGKDLPRKSTVIFGFHGLEGEGLNLTGGALDGGVLALEAGGEALTDREPGILTYLQWFFAHEAAHLYQKMDNGNPADQLHAWIHEGSANTMAHDVAASFSEDPNGFLMEVYSSAYRDCVAGLEKGPLTEAVGRGDFGAFYACGDFMGLITDAGLPDHSLYDFWNRFKKVASERGDEGLTHEAYFETFAGLGASEAAMKDIRTLALEPVENPSAFLKAALERSGLGVTLSEDGTPLAFRLRADGDRKALMRRATISG</sequence>